<dbReference type="Proteomes" id="UP000298652">
    <property type="component" value="Chromosome 8"/>
</dbReference>
<accession>A0A4U6TN53</accession>
<protein>
    <recommendedName>
        <fullName evidence="4">Secreted protein</fullName>
    </recommendedName>
</protein>
<dbReference type="EMBL" id="CM016559">
    <property type="protein sequence ID" value="TKW02645.1"/>
    <property type="molecule type" value="Genomic_DNA"/>
</dbReference>
<gene>
    <name evidence="2" type="ORF">SEVIR_8G253566v2</name>
</gene>
<keyword evidence="1" id="KW-0732">Signal</keyword>
<dbReference type="Gramene" id="TKW02645">
    <property type="protein sequence ID" value="TKW02645"/>
    <property type="gene ID" value="SEVIR_8G253566v2"/>
</dbReference>
<reference evidence="2" key="1">
    <citation type="submission" date="2019-03" db="EMBL/GenBank/DDBJ databases">
        <title>WGS assembly of Setaria viridis.</title>
        <authorList>
            <person name="Huang P."/>
            <person name="Jenkins J."/>
            <person name="Grimwood J."/>
            <person name="Barry K."/>
            <person name="Healey A."/>
            <person name="Mamidi S."/>
            <person name="Sreedasyam A."/>
            <person name="Shu S."/>
            <person name="Feldman M."/>
            <person name="Wu J."/>
            <person name="Yu Y."/>
            <person name="Chen C."/>
            <person name="Johnson J."/>
            <person name="Rokhsar D."/>
            <person name="Baxter I."/>
            <person name="Schmutz J."/>
            <person name="Brutnell T."/>
            <person name="Kellogg E."/>
        </authorList>
    </citation>
    <scope>NUCLEOTIDE SEQUENCE [LARGE SCALE GENOMIC DNA]</scope>
</reference>
<evidence type="ECO:0008006" key="4">
    <source>
        <dbReference type="Google" id="ProtNLM"/>
    </source>
</evidence>
<evidence type="ECO:0000313" key="3">
    <source>
        <dbReference type="Proteomes" id="UP000298652"/>
    </source>
</evidence>
<organism evidence="2 3">
    <name type="scientific">Setaria viridis</name>
    <name type="common">Green bristlegrass</name>
    <name type="synonym">Setaria italica subsp. viridis</name>
    <dbReference type="NCBI Taxonomy" id="4556"/>
    <lineage>
        <taxon>Eukaryota</taxon>
        <taxon>Viridiplantae</taxon>
        <taxon>Streptophyta</taxon>
        <taxon>Embryophyta</taxon>
        <taxon>Tracheophyta</taxon>
        <taxon>Spermatophyta</taxon>
        <taxon>Magnoliopsida</taxon>
        <taxon>Liliopsida</taxon>
        <taxon>Poales</taxon>
        <taxon>Poaceae</taxon>
        <taxon>PACMAD clade</taxon>
        <taxon>Panicoideae</taxon>
        <taxon>Panicodae</taxon>
        <taxon>Paniceae</taxon>
        <taxon>Cenchrinae</taxon>
        <taxon>Setaria</taxon>
    </lineage>
</organism>
<name>A0A4U6TN53_SETVI</name>
<proteinExistence type="predicted"/>
<feature type="chain" id="PRO_5020609362" description="Secreted protein" evidence="1">
    <location>
        <begin position="19"/>
        <end position="80"/>
    </location>
</feature>
<evidence type="ECO:0000313" key="2">
    <source>
        <dbReference type="EMBL" id="TKW02645.1"/>
    </source>
</evidence>
<evidence type="ECO:0000256" key="1">
    <source>
        <dbReference type="SAM" id="SignalP"/>
    </source>
</evidence>
<feature type="signal peptide" evidence="1">
    <location>
        <begin position="1"/>
        <end position="18"/>
    </location>
</feature>
<keyword evidence="3" id="KW-1185">Reference proteome</keyword>
<sequence>MPVGIFHGGSSLFPFFLSFPLCLCPFETEMVAVLATGLAMVAGEDGGAAAGPFAGARAHPRVSAAPSNGLATVPLDPHSD</sequence>
<dbReference type="AlphaFoldDB" id="A0A4U6TN53"/>